<sequence>MRALRKVLTTRGRAFVGAGVTLVLAGVFFGFPDLTRFGVLLIALPLVSAGLVRTRRTRMRIERHSSPERVAVGQEAHVALSFENVSPGTTPLFLAEERLDHTLGDRPRFVVGRIPPGRVRTIDYTVRSHLRGRHRLGPLGVQVQDPFGLANRHAVLEGSSDLVILPAVHALGSSRHPSSGAGSEGEQAHLIALHGEDDVTIREYRDGDDLRRIHWPATARTGDLMVRQEDRPAQRRAVVVLDPRPTAHGGSGAGSSFEWAVSAVASVAVHLFTAGYAVHLVTAETVASARAAETLGIDEMLDVLALTGQHDDTGSDEILRASQALSGAGGFVVAVLGPCDREATGRVASLRQPGTTGLALVVEAREFGEAPDADPAGEHVDLLRAAGWRAVRVGPHDAVADAWSDLTAATVGSTR</sequence>
<organism evidence="3 4">
    <name type="scientific">Terracoccus luteus</name>
    <dbReference type="NCBI Taxonomy" id="53356"/>
    <lineage>
        <taxon>Bacteria</taxon>
        <taxon>Bacillati</taxon>
        <taxon>Actinomycetota</taxon>
        <taxon>Actinomycetes</taxon>
        <taxon>Micrococcales</taxon>
        <taxon>Intrasporangiaceae</taxon>
        <taxon>Terracoccus</taxon>
    </lineage>
</organism>
<keyword evidence="1" id="KW-0812">Transmembrane</keyword>
<accession>A0A495XWQ9</accession>
<feature type="domain" description="DUF58" evidence="2">
    <location>
        <begin position="201"/>
        <end position="285"/>
    </location>
</feature>
<dbReference type="RefSeq" id="WP_121030868.1">
    <property type="nucleotide sequence ID" value="NZ_RBXT01000001.1"/>
</dbReference>
<evidence type="ECO:0000256" key="1">
    <source>
        <dbReference type="SAM" id="Phobius"/>
    </source>
</evidence>
<dbReference type="Pfam" id="PF01882">
    <property type="entry name" value="DUF58"/>
    <property type="match status" value="1"/>
</dbReference>
<dbReference type="PANTHER" id="PTHR34351">
    <property type="entry name" value="SLR1927 PROTEIN-RELATED"/>
    <property type="match status" value="1"/>
</dbReference>
<reference evidence="3 4" key="1">
    <citation type="submission" date="2018-10" db="EMBL/GenBank/DDBJ databases">
        <title>Sequencing the genomes of 1000 actinobacteria strains.</title>
        <authorList>
            <person name="Klenk H.-P."/>
        </authorList>
    </citation>
    <scope>NUCLEOTIDE SEQUENCE [LARGE SCALE GENOMIC DNA]</scope>
    <source>
        <strain evidence="3 4">DSM 44267</strain>
    </source>
</reference>
<dbReference type="PANTHER" id="PTHR34351:SF1">
    <property type="entry name" value="SLR1927 PROTEIN"/>
    <property type="match status" value="1"/>
</dbReference>
<keyword evidence="4" id="KW-1185">Reference proteome</keyword>
<evidence type="ECO:0000313" key="4">
    <source>
        <dbReference type="Proteomes" id="UP000278440"/>
    </source>
</evidence>
<comment type="caution">
    <text evidence="3">The sequence shown here is derived from an EMBL/GenBank/DDBJ whole genome shotgun (WGS) entry which is preliminary data.</text>
</comment>
<dbReference type="OrthoDB" id="9812729at2"/>
<evidence type="ECO:0000259" key="2">
    <source>
        <dbReference type="Pfam" id="PF01882"/>
    </source>
</evidence>
<dbReference type="Proteomes" id="UP000278440">
    <property type="component" value="Unassembled WGS sequence"/>
</dbReference>
<feature type="transmembrane region" description="Helical" evidence="1">
    <location>
        <begin position="12"/>
        <end position="31"/>
    </location>
</feature>
<feature type="transmembrane region" description="Helical" evidence="1">
    <location>
        <begin position="37"/>
        <end position="54"/>
    </location>
</feature>
<name>A0A495XWQ9_9MICO</name>
<dbReference type="AlphaFoldDB" id="A0A495XWQ9"/>
<dbReference type="InterPro" id="IPR002881">
    <property type="entry name" value="DUF58"/>
</dbReference>
<protein>
    <submittedName>
        <fullName evidence="3">Uncharacterized protein DUF58</fullName>
    </submittedName>
</protein>
<evidence type="ECO:0000313" key="3">
    <source>
        <dbReference type="EMBL" id="RKT77166.1"/>
    </source>
</evidence>
<keyword evidence="1" id="KW-0472">Membrane</keyword>
<gene>
    <name evidence="3" type="ORF">DFJ68_0582</name>
</gene>
<proteinExistence type="predicted"/>
<keyword evidence="1" id="KW-1133">Transmembrane helix</keyword>
<dbReference type="EMBL" id="RBXT01000001">
    <property type="protein sequence ID" value="RKT77166.1"/>
    <property type="molecule type" value="Genomic_DNA"/>
</dbReference>